<gene>
    <name evidence="1" type="ORF">LEP1GSC172_2292</name>
</gene>
<reference evidence="1 2" key="1">
    <citation type="submission" date="2013-01" db="EMBL/GenBank/DDBJ databases">
        <authorList>
            <person name="Harkins D.M."/>
            <person name="Durkin A.S."/>
            <person name="Brinkac L.M."/>
            <person name="Haft D.H."/>
            <person name="Selengut J.D."/>
            <person name="Sanka R."/>
            <person name="DePew J."/>
            <person name="Purushe J."/>
            <person name="Matthias M.A."/>
            <person name="Vinetz J.M."/>
            <person name="Sutton G.G."/>
            <person name="Nierman W.C."/>
            <person name="Fouts D.E."/>
        </authorList>
    </citation>
    <scope>NUCLEOTIDE SEQUENCE [LARGE SCALE GENOMIC DNA]</scope>
    <source>
        <strain evidence="1 2">HAI1536</strain>
    </source>
</reference>
<evidence type="ECO:0000313" key="1">
    <source>
        <dbReference type="EMBL" id="EMO55167.1"/>
    </source>
</evidence>
<dbReference type="EMBL" id="AKWD02000011">
    <property type="protein sequence ID" value="EMO55167.1"/>
    <property type="molecule type" value="Genomic_DNA"/>
</dbReference>
<comment type="caution">
    <text evidence="1">The sequence shown here is derived from an EMBL/GenBank/DDBJ whole genome shotgun (WGS) entry which is preliminary data.</text>
</comment>
<organism evidence="1 2">
    <name type="scientific">Leptospira noguchii</name>
    <dbReference type="NCBI Taxonomy" id="28182"/>
    <lineage>
        <taxon>Bacteria</taxon>
        <taxon>Pseudomonadati</taxon>
        <taxon>Spirochaetota</taxon>
        <taxon>Spirochaetia</taxon>
        <taxon>Leptospirales</taxon>
        <taxon>Leptospiraceae</taxon>
        <taxon>Leptospira</taxon>
    </lineage>
</organism>
<dbReference type="Proteomes" id="UP000012112">
    <property type="component" value="Unassembled WGS sequence"/>
</dbReference>
<accession>M6VCH7</accession>
<name>M6VCH7_9LEPT</name>
<evidence type="ECO:0000313" key="2">
    <source>
        <dbReference type="Proteomes" id="UP000012112"/>
    </source>
</evidence>
<proteinExistence type="predicted"/>
<sequence length="68" mass="7936">MYKNNDGVLNLIEDDISGGKILKERMDTIKSNPHAKTIQISGLRQDTFDYFIENYASQFEAIYFWKCP</sequence>
<protein>
    <submittedName>
        <fullName evidence="1">Uncharacterized protein</fullName>
    </submittedName>
</protein>
<dbReference type="AlphaFoldDB" id="M6VCH7"/>